<name>A0A1V9X868_9ACAR</name>
<dbReference type="AlphaFoldDB" id="A0A1V9X868"/>
<dbReference type="GO" id="GO:0045499">
    <property type="term" value="F:chemorepellent activity"/>
    <property type="evidence" value="ECO:0007669"/>
    <property type="project" value="TreeGrafter"/>
</dbReference>
<sequence length="166" mass="18297">MQSDDEVASRSTDRVVRFRSEQQQDHFRLLDHDGDHFLIGANCSLGPVDKTASSTDALACQANSSSVESFRNGFVDENAVYNVSAVTLTVRRRLDWRPSESDVSMCRLKGKSEEACHNYIRVIAKKAEDRVLVCGTNAYKPKCRDYALLPSGPPPPPSGASPDQAH</sequence>
<dbReference type="SUPFAM" id="SSF101912">
    <property type="entry name" value="Sema domain"/>
    <property type="match status" value="1"/>
</dbReference>
<dbReference type="PANTHER" id="PTHR11036:SF127">
    <property type="entry name" value="SEMAPHORIN-1A"/>
    <property type="match status" value="1"/>
</dbReference>
<dbReference type="Proteomes" id="UP000192247">
    <property type="component" value="Unassembled WGS sequence"/>
</dbReference>
<dbReference type="GO" id="GO:0030215">
    <property type="term" value="F:semaphorin receptor binding"/>
    <property type="evidence" value="ECO:0007669"/>
    <property type="project" value="InterPro"/>
</dbReference>
<dbReference type="InterPro" id="IPR015943">
    <property type="entry name" value="WD40/YVTN_repeat-like_dom_sf"/>
</dbReference>
<dbReference type="EMBL" id="MNPL01020870">
    <property type="protein sequence ID" value="OQR69482.1"/>
    <property type="molecule type" value="Genomic_DNA"/>
</dbReference>
<keyword evidence="5" id="KW-1185">Reference proteome</keyword>
<comment type="caution">
    <text evidence="4">The sequence shown here is derived from an EMBL/GenBank/DDBJ whole genome shotgun (WGS) entry which is preliminary data.</text>
</comment>
<dbReference type="PANTHER" id="PTHR11036">
    <property type="entry name" value="SEMAPHORIN"/>
    <property type="match status" value="1"/>
</dbReference>
<dbReference type="PROSITE" id="PS51004">
    <property type="entry name" value="SEMA"/>
    <property type="match status" value="1"/>
</dbReference>
<feature type="region of interest" description="Disordered" evidence="2">
    <location>
        <begin position="147"/>
        <end position="166"/>
    </location>
</feature>
<evidence type="ECO:0000313" key="5">
    <source>
        <dbReference type="Proteomes" id="UP000192247"/>
    </source>
</evidence>
<dbReference type="InterPro" id="IPR001627">
    <property type="entry name" value="Semap_dom"/>
</dbReference>
<protein>
    <submittedName>
        <fullName evidence="4">Semaphorin-1A-like</fullName>
    </submittedName>
</protein>
<feature type="non-terminal residue" evidence="4">
    <location>
        <position position="166"/>
    </location>
</feature>
<dbReference type="Gene3D" id="2.130.10.10">
    <property type="entry name" value="YVTN repeat-like/Quinoprotein amine dehydrogenase"/>
    <property type="match status" value="1"/>
</dbReference>
<dbReference type="OrthoDB" id="9988752at2759"/>
<dbReference type="GO" id="GO:0030335">
    <property type="term" value="P:positive regulation of cell migration"/>
    <property type="evidence" value="ECO:0007669"/>
    <property type="project" value="TreeGrafter"/>
</dbReference>
<dbReference type="GO" id="GO:0071526">
    <property type="term" value="P:semaphorin-plexin signaling pathway"/>
    <property type="evidence" value="ECO:0007669"/>
    <property type="project" value="TreeGrafter"/>
</dbReference>
<accession>A0A1V9X868</accession>
<dbReference type="GO" id="GO:0007411">
    <property type="term" value="P:axon guidance"/>
    <property type="evidence" value="ECO:0007669"/>
    <property type="project" value="TreeGrafter"/>
</dbReference>
<reference evidence="4 5" key="1">
    <citation type="journal article" date="2017" name="Gigascience">
        <title>Draft genome of the honey bee ectoparasitic mite, Tropilaelaps mercedesae, is shaped by the parasitic life history.</title>
        <authorList>
            <person name="Dong X."/>
            <person name="Armstrong S.D."/>
            <person name="Xia D."/>
            <person name="Makepeace B.L."/>
            <person name="Darby A.C."/>
            <person name="Kadowaki T."/>
        </authorList>
    </citation>
    <scope>NUCLEOTIDE SEQUENCE [LARGE SCALE GENOMIC DNA]</scope>
    <source>
        <strain evidence="4">Wuxi-XJTLU</strain>
    </source>
</reference>
<organism evidence="4 5">
    <name type="scientific">Tropilaelaps mercedesae</name>
    <dbReference type="NCBI Taxonomy" id="418985"/>
    <lineage>
        <taxon>Eukaryota</taxon>
        <taxon>Metazoa</taxon>
        <taxon>Ecdysozoa</taxon>
        <taxon>Arthropoda</taxon>
        <taxon>Chelicerata</taxon>
        <taxon>Arachnida</taxon>
        <taxon>Acari</taxon>
        <taxon>Parasitiformes</taxon>
        <taxon>Mesostigmata</taxon>
        <taxon>Gamasina</taxon>
        <taxon>Dermanyssoidea</taxon>
        <taxon>Laelapidae</taxon>
        <taxon>Tropilaelaps</taxon>
    </lineage>
</organism>
<evidence type="ECO:0000256" key="2">
    <source>
        <dbReference type="SAM" id="MobiDB-lite"/>
    </source>
</evidence>
<dbReference type="InterPro" id="IPR036352">
    <property type="entry name" value="Semap_dom_sf"/>
</dbReference>
<feature type="domain" description="Sema" evidence="3">
    <location>
        <begin position="1"/>
        <end position="166"/>
    </location>
</feature>
<proteinExistence type="predicted"/>
<evidence type="ECO:0000313" key="4">
    <source>
        <dbReference type="EMBL" id="OQR69482.1"/>
    </source>
</evidence>
<dbReference type="STRING" id="418985.A0A1V9X868"/>
<dbReference type="InParanoid" id="A0A1V9X868"/>
<evidence type="ECO:0000256" key="1">
    <source>
        <dbReference type="PROSITE-ProRule" id="PRU00352"/>
    </source>
</evidence>
<dbReference type="InterPro" id="IPR027231">
    <property type="entry name" value="Semaphorin"/>
</dbReference>
<gene>
    <name evidence="4" type="ORF">BIW11_04367</name>
</gene>
<comment type="caution">
    <text evidence="1">Lacks conserved residue(s) required for the propagation of feature annotation.</text>
</comment>
<dbReference type="GO" id="GO:0005886">
    <property type="term" value="C:plasma membrane"/>
    <property type="evidence" value="ECO:0007669"/>
    <property type="project" value="TreeGrafter"/>
</dbReference>
<evidence type="ECO:0000259" key="3">
    <source>
        <dbReference type="PROSITE" id="PS51004"/>
    </source>
</evidence>